<dbReference type="EMBL" id="CM047741">
    <property type="protein sequence ID" value="KAJ0039297.1"/>
    <property type="molecule type" value="Genomic_DNA"/>
</dbReference>
<accession>A0ACC0YML3</accession>
<organism evidence="1 2">
    <name type="scientific">Pistacia integerrima</name>
    <dbReference type="NCBI Taxonomy" id="434235"/>
    <lineage>
        <taxon>Eukaryota</taxon>
        <taxon>Viridiplantae</taxon>
        <taxon>Streptophyta</taxon>
        <taxon>Embryophyta</taxon>
        <taxon>Tracheophyta</taxon>
        <taxon>Spermatophyta</taxon>
        <taxon>Magnoliopsida</taxon>
        <taxon>eudicotyledons</taxon>
        <taxon>Gunneridae</taxon>
        <taxon>Pentapetalae</taxon>
        <taxon>rosids</taxon>
        <taxon>malvids</taxon>
        <taxon>Sapindales</taxon>
        <taxon>Anacardiaceae</taxon>
        <taxon>Pistacia</taxon>
    </lineage>
</organism>
<evidence type="ECO:0000313" key="1">
    <source>
        <dbReference type="EMBL" id="KAJ0039297.1"/>
    </source>
</evidence>
<dbReference type="Proteomes" id="UP001163603">
    <property type="component" value="Chromosome 6"/>
</dbReference>
<reference evidence="2" key="1">
    <citation type="journal article" date="2023" name="G3 (Bethesda)">
        <title>Genome assembly and association tests identify interacting loci associated with vigor, precocity, and sex in interspecific pistachio rootstocks.</title>
        <authorList>
            <person name="Palmer W."/>
            <person name="Jacygrad E."/>
            <person name="Sagayaradj S."/>
            <person name="Cavanaugh K."/>
            <person name="Han R."/>
            <person name="Bertier L."/>
            <person name="Beede B."/>
            <person name="Kafkas S."/>
            <person name="Golino D."/>
            <person name="Preece J."/>
            <person name="Michelmore R."/>
        </authorList>
    </citation>
    <scope>NUCLEOTIDE SEQUENCE [LARGE SCALE GENOMIC DNA]</scope>
</reference>
<protein>
    <submittedName>
        <fullName evidence="1">Uncharacterized protein</fullName>
    </submittedName>
</protein>
<keyword evidence="2" id="KW-1185">Reference proteome</keyword>
<evidence type="ECO:0000313" key="2">
    <source>
        <dbReference type="Proteomes" id="UP001163603"/>
    </source>
</evidence>
<comment type="caution">
    <text evidence="1">The sequence shown here is derived from an EMBL/GenBank/DDBJ whole genome shotgun (WGS) entry which is preliminary data.</text>
</comment>
<name>A0ACC0YML3_9ROSI</name>
<proteinExistence type="predicted"/>
<gene>
    <name evidence="1" type="ORF">Pint_22894</name>
</gene>
<sequence length="54" mass="6237">MIASANKNKEDKVMTETSKKIDIINNRLAILEMKVDSKPRFGQNFLFRMIASCF</sequence>